<keyword evidence="1 2" id="KW-0732">Signal</keyword>
<sequence length="289" mass="29798">MPIRHSVAVTAVSLVAVASLLTACSSSGTSTASSSSTAPTTLTVGMSWPYEPWQVGDGTDTTKGIEPELLAAIGAKAGYTMDIQNVDFTGIITGTQAGKYDLAVSGLGIYGERLKALNFIPDAKTGYTMLIDAADKATYATLTDLCGVPTAVGSGTKSATDVEVANGTKDNDGSSYAGACKDNPIQATVFDDQAGQDLALQTGKVKAELLTQQVAQGLADKSSGKYVVAEPYSFVNFGIGMTKTNTELGDKLVTAFKAVIADGTYAQILAKYGQESAALTESDIVLQTK</sequence>
<evidence type="ECO:0000259" key="3">
    <source>
        <dbReference type="SMART" id="SM00062"/>
    </source>
</evidence>
<reference evidence="4 5" key="1">
    <citation type="submission" date="2021-01" db="EMBL/GenBank/DDBJ databases">
        <title>Sequencing the genomes of 1000 actinobacteria strains.</title>
        <authorList>
            <person name="Klenk H.-P."/>
        </authorList>
    </citation>
    <scope>NUCLEOTIDE SEQUENCE [LARGE SCALE GENOMIC DNA]</scope>
    <source>
        <strain evidence="4 5">DSM 13057</strain>
    </source>
</reference>
<evidence type="ECO:0000313" key="5">
    <source>
        <dbReference type="Proteomes" id="UP000776164"/>
    </source>
</evidence>
<dbReference type="PANTHER" id="PTHR35936">
    <property type="entry name" value="MEMBRANE-BOUND LYTIC MUREIN TRANSGLYCOSYLASE F"/>
    <property type="match status" value="1"/>
</dbReference>
<name>A0ABS2L183_9MICO</name>
<dbReference type="Gene3D" id="3.40.190.10">
    <property type="entry name" value="Periplasmic binding protein-like II"/>
    <property type="match status" value="2"/>
</dbReference>
<dbReference type="PROSITE" id="PS51257">
    <property type="entry name" value="PROKAR_LIPOPROTEIN"/>
    <property type="match status" value="1"/>
</dbReference>
<dbReference type="Pfam" id="PF00497">
    <property type="entry name" value="SBP_bac_3"/>
    <property type="match status" value="1"/>
</dbReference>
<feature type="signal peptide" evidence="2">
    <location>
        <begin position="1"/>
        <end position="32"/>
    </location>
</feature>
<dbReference type="RefSeq" id="WP_205106418.1">
    <property type="nucleotide sequence ID" value="NZ_BAAAHT010000018.1"/>
</dbReference>
<dbReference type="SMART" id="SM00062">
    <property type="entry name" value="PBPb"/>
    <property type="match status" value="1"/>
</dbReference>
<evidence type="ECO:0000313" key="4">
    <source>
        <dbReference type="EMBL" id="MBM7470706.1"/>
    </source>
</evidence>
<accession>A0ABS2L183</accession>
<dbReference type="EMBL" id="JAFBBU010000001">
    <property type="protein sequence ID" value="MBM7470706.1"/>
    <property type="molecule type" value="Genomic_DNA"/>
</dbReference>
<proteinExistence type="predicted"/>
<dbReference type="SUPFAM" id="SSF53850">
    <property type="entry name" value="Periplasmic binding protein-like II"/>
    <property type="match status" value="1"/>
</dbReference>
<gene>
    <name evidence="4" type="ORF">JOE66_000340</name>
</gene>
<evidence type="ECO:0000256" key="2">
    <source>
        <dbReference type="SAM" id="SignalP"/>
    </source>
</evidence>
<dbReference type="Proteomes" id="UP000776164">
    <property type="component" value="Unassembled WGS sequence"/>
</dbReference>
<keyword evidence="5" id="KW-1185">Reference proteome</keyword>
<feature type="chain" id="PRO_5046975651" evidence="2">
    <location>
        <begin position="33"/>
        <end position="289"/>
    </location>
</feature>
<dbReference type="InterPro" id="IPR001638">
    <property type="entry name" value="Solute-binding_3/MltF_N"/>
</dbReference>
<comment type="caution">
    <text evidence="4">The sequence shown here is derived from an EMBL/GenBank/DDBJ whole genome shotgun (WGS) entry which is preliminary data.</text>
</comment>
<dbReference type="PANTHER" id="PTHR35936:SF17">
    <property type="entry name" value="ARGININE-BINDING EXTRACELLULAR PROTEIN ARTP"/>
    <property type="match status" value="1"/>
</dbReference>
<organism evidence="4 5">
    <name type="scientific">Subtercola frigoramans</name>
    <dbReference type="NCBI Taxonomy" id="120298"/>
    <lineage>
        <taxon>Bacteria</taxon>
        <taxon>Bacillati</taxon>
        <taxon>Actinomycetota</taxon>
        <taxon>Actinomycetes</taxon>
        <taxon>Micrococcales</taxon>
        <taxon>Microbacteriaceae</taxon>
        <taxon>Subtercola</taxon>
    </lineage>
</organism>
<feature type="domain" description="Solute-binding protein family 3/N-terminal" evidence="3">
    <location>
        <begin position="41"/>
        <end position="276"/>
    </location>
</feature>
<protein>
    <submittedName>
        <fullName evidence="4">Polar amino acid transport system substrate-binding protein</fullName>
    </submittedName>
</protein>
<evidence type="ECO:0000256" key="1">
    <source>
        <dbReference type="ARBA" id="ARBA00022729"/>
    </source>
</evidence>